<keyword evidence="1" id="KW-1133">Transmembrane helix</keyword>
<evidence type="ECO:0000313" key="3">
    <source>
        <dbReference type="EMBL" id="KAJ3440596.1"/>
    </source>
</evidence>
<accession>A0AAV7ZEY7</accession>
<dbReference type="InterPro" id="IPR036013">
    <property type="entry name" value="Band_7/SPFH_dom_sf"/>
</dbReference>
<dbReference type="Pfam" id="PF01145">
    <property type="entry name" value="Band_7"/>
    <property type="match status" value="1"/>
</dbReference>
<dbReference type="EMBL" id="JANTQA010000030">
    <property type="protein sequence ID" value="KAJ3440596.1"/>
    <property type="molecule type" value="Genomic_DNA"/>
</dbReference>
<evidence type="ECO:0000259" key="2">
    <source>
        <dbReference type="SMART" id="SM00244"/>
    </source>
</evidence>
<dbReference type="SUPFAM" id="SSF117892">
    <property type="entry name" value="Band 7/SPFH domain"/>
    <property type="match status" value="1"/>
</dbReference>
<reference evidence="3" key="1">
    <citation type="submission" date="2022-08" db="EMBL/GenBank/DDBJ databases">
        <title>Novel sulphate-reducing endosymbionts in the free-living metamonad Anaeramoeba.</title>
        <authorList>
            <person name="Jerlstrom-Hultqvist J."/>
            <person name="Cepicka I."/>
            <person name="Gallot-Lavallee L."/>
            <person name="Salas-Leiva D."/>
            <person name="Curtis B.A."/>
            <person name="Zahonova K."/>
            <person name="Pipaliya S."/>
            <person name="Dacks J."/>
            <person name="Roger A.J."/>
        </authorList>
    </citation>
    <scope>NUCLEOTIDE SEQUENCE</scope>
    <source>
        <strain evidence="3">Busselton2</strain>
    </source>
</reference>
<feature type="domain" description="Band 7" evidence="2">
    <location>
        <begin position="25"/>
        <end position="210"/>
    </location>
</feature>
<protein>
    <recommendedName>
        <fullName evidence="2">Band 7 domain-containing protein</fullName>
    </recommendedName>
</protein>
<keyword evidence="1" id="KW-0812">Transmembrane</keyword>
<keyword evidence="1" id="KW-0472">Membrane</keyword>
<dbReference type="InterPro" id="IPR050710">
    <property type="entry name" value="Band7/mec-2_domain"/>
</dbReference>
<name>A0AAV7ZEY7_9EUKA</name>
<dbReference type="Proteomes" id="UP001146793">
    <property type="component" value="Unassembled WGS sequence"/>
</dbReference>
<proteinExistence type="predicted"/>
<evidence type="ECO:0000256" key="1">
    <source>
        <dbReference type="SAM" id="Phobius"/>
    </source>
</evidence>
<feature type="transmembrane region" description="Helical" evidence="1">
    <location>
        <begin position="6"/>
        <end position="30"/>
    </location>
</feature>
<dbReference type="PANTHER" id="PTHR43327:SF3">
    <property type="entry name" value="BAND 7 DOMAIN-CONTAINING PROTEIN"/>
    <property type="match status" value="1"/>
</dbReference>
<gene>
    <name evidence="3" type="ORF">M0812_14265</name>
</gene>
<dbReference type="InterPro" id="IPR001107">
    <property type="entry name" value="Band_7"/>
</dbReference>
<organism evidence="3 4">
    <name type="scientific">Anaeramoeba flamelloides</name>
    <dbReference type="NCBI Taxonomy" id="1746091"/>
    <lineage>
        <taxon>Eukaryota</taxon>
        <taxon>Metamonada</taxon>
        <taxon>Anaeramoebidae</taxon>
        <taxon>Anaeramoeba</taxon>
    </lineage>
</organism>
<dbReference type="PANTHER" id="PTHR43327">
    <property type="entry name" value="STOMATIN-LIKE PROTEIN 2, MITOCHONDRIAL"/>
    <property type="match status" value="1"/>
</dbReference>
<comment type="caution">
    <text evidence="3">The sequence shown here is derived from an EMBL/GenBank/DDBJ whole genome shotgun (WGS) entry which is preliminary data.</text>
</comment>
<dbReference type="SMART" id="SM00244">
    <property type="entry name" value="PHB"/>
    <property type="match status" value="1"/>
</dbReference>
<dbReference type="AlphaFoldDB" id="A0AAV7ZEY7"/>
<dbReference type="Gene3D" id="3.30.479.30">
    <property type="entry name" value="Band 7 domain"/>
    <property type="match status" value="1"/>
</dbReference>
<evidence type="ECO:0000313" key="4">
    <source>
        <dbReference type="Proteomes" id="UP001146793"/>
    </source>
</evidence>
<sequence>METGTIIGLVIGIIVVLILVRTVFLGFIVVKEREAVIIERFGSYHDTFMAGVHWKIPYVDRTKPYRYQYFVTKPGTEYTVLEKGTTDRIKVTNEVIDFPSTSVITRDNASVLLDCILSYQITNPKQMIYSCNNLPLLLSKILQAFVRNMAAQLSIDQIIEESATLNAASGLMNEEVSKWGVKILFVKVQKVIAPGLDDVLGKQKNAQLRNAKIVIDARAHKQTAVIESEGQRDSMIRKQEGSTQEQISQARGRATSIINIATAEARSVKEIARALQKEGTNPVRYLLSLKYLDTMRAILNNPNTEVKYLPMETATVQIMKELGLNTFYAPNQAFK</sequence>